<accession>A0A2V1IKI9</accession>
<keyword evidence="6 7" id="KW-0662">Pyridine nucleotide biosynthesis</keyword>
<dbReference type="InterPro" id="IPR041525">
    <property type="entry name" value="N/Namide_PRibTrfase"/>
</dbReference>
<keyword evidence="10" id="KW-0808">Transferase</keyword>
<dbReference type="Pfam" id="PF04095">
    <property type="entry name" value="NAPRTase"/>
    <property type="match status" value="1"/>
</dbReference>
<evidence type="ECO:0000256" key="5">
    <source>
        <dbReference type="ARBA" id="ARBA00022598"/>
    </source>
</evidence>
<comment type="similarity">
    <text evidence="2 7">Belongs to the NAPRTase family.</text>
</comment>
<keyword evidence="5 7" id="KW-0436">Ligase</keyword>
<evidence type="ECO:0000256" key="6">
    <source>
        <dbReference type="ARBA" id="ARBA00022642"/>
    </source>
</evidence>
<dbReference type="Proteomes" id="UP000244905">
    <property type="component" value="Unassembled WGS sequence"/>
</dbReference>
<comment type="caution">
    <text evidence="10">The sequence shown here is derived from an EMBL/GenBank/DDBJ whole genome shotgun (WGS) entry which is preliminary data.</text>
</comment>
<keyword evidence="10" id="KW-0328">Glycosyltransferase</keyword>
<dbReference type="SUPFAM" id="SSF54675">
    <property type="entry name" value="Nicotinate/Quinolinate PRTase N-terminal domain-like"/>
    <property type="match status" value="1"/>
</dbReference>
<dbReference type="GeneID" id="82526319"/>
<proteinExistence type="inferred from homology"/>
<dbReference type="SUPFAM" id="SSF51690">
    <property type="entry name" value="Nicotinate/Quinolinate PRTase C-terminal domain-like"/>
    <property type="match status" value="1"/>
</dbReference>
<evidence type="ECO:0000313" key="11">
    <source>
        <dbReference type="Proteomes" id="UP000244905"/>
    </source>
</evidence>
<evidence type="ECO:0000256" key="7">
    <source>
        <dbReference type="RuleBase" id="RU003838"/>
    </source>
</evidence>
<feature type="domain" description="Nicotinate phosphoribosyltransferase N-terminal" evidence="9">
    <location>
        <begin position="10"/>
        <end position="129"/>
    </location>
</feature>
<dbReference type="PANTHER" id="PTHR11098">
    <property type="entry name" value="NICOTINATE PHOSPHORIBOSYLTRANSFERASE"/>
    <property type="match status" value="1"/>
</dbReference>
<evidence type="ECO:0000256" key="2">
    <source>
        <dbReference type="ARBA" id="ARBA00010897"/>
    </source>
</evidence>
<dbReference type="EMBL" id="PUEC01000017">
    <property type="protein sequence ID" value="PWB01908.1"/>
    <property type="molecule type" value="Genomic_DNA"/>
</dbReference>
<organism evidence="10 11">
    <name type="scientific">Duncaniella muris</name>
    <dbReference type="NCBI Taxonomy" id="2094150"/>
    <lineage>
        <taxon>Bacteria</taxon>
        <taxon>Pseudomonadati</taxon>
        <taxon>Bacteroidota</taxon>
        <taxon>Bacteroidia</taxon>
        <taxon>Bacteroidales</taxon>
        <taxon>Muribaculaceae</taxon>
        <taxon>Duncaniella</taxon>
    </lineage>
</organism>
<dbReference type="InterPro" id="IPR006406">
    <property type="entry name" value="Nic_PRibTrfase"/>
</dbReference>
<evidence type="ECO:0000259" key="9">
    <source>
        <dbReference type="Pfam" id="PF17767"/>
    </source>
</evidence>
<comment type="pathway">
    <text evidence="1 7">Cofactor biosynthesis; NAD(+) biosynthesis; nicotinate D-ribonucleotide from nicotinate: step 1/1.</text>
</comment>
<dbReference type="EC" id="6.3.4.21" evidence="3 7"/>
<gene>
    <name evidence="10" type="primary">pncB</name>
    <name evidence="10" type="ORF">C5O23_08165</name>
</gene>
<keyword evidence="4" id="KW-0597">Phosphoprotein</keyword>
<dbReference type="RefSeq" id="WP_107032459.1">
    <property type="nucleotide sequence ID" value="NZ_CAOLSD010000010.1"/>
</dbReference>
<reference evidence="11" key="1">
    <citation type="submission" date="2018-02" db="EMBL/GenBank/DDBJ databases">
        <authorList>
            <person name="Clavel T."/>
            <person name="Strowig T."/>
        </authorList>
    </citation>
    <scope>NUCLEOTIDE SEQUENCE [LARGE SCALE GENOMIC DNA]</scope>
    <source>
        <strain evidence="11">DSM 103720</strain>
    </source>
</reference>
<dbReference type="GO" id="GO:0016757">
    <property type="term" value="F:glycosyltransferase activity"/>
    <property type="evidence" value="ECO:0007669"/>
    <property type="project" value="UniProtKB-KW"/>
</dbReference>
<comment type="PTM">
    <text evidence="7">Transiently phosphorylated on a His residue during the reaction cycle. Phosphorylation strongly increases the affinity for substrates and increases the rate of nicotinate D-ribonucleotide production. Dephosphorylation regenerates the low-affinity form of the enzyme, leading to product release.</text>
</comment>
<comment type="catalytic activity">
    <reaction evidence="7">
        <text>5-phospho-alpha-D-ribose 1-diphosphate + nicotinate + ATP + H2O = nicotinate beta-D-ribonucleotide + ADP + phosphate + diphosphate</text>
        <dbReference type="Rhea" id="RHEA:36163"/>
        <dbReference type="ChEBI" id="CHEBI:15377"/>
        <dbReference type="ChEBI" id="CHEBI:30616"/>
        <dbReference type="ChEBI" id="CHEBI:32544"/>
        <dbReference type="ChEBI" id="CHEBI:33019"/>
        <dbReference type="ChEBI" id="CHEBI:43474"/>
        <dbReference type="ChEBI" id="CHEBI:57502"/>
        <dbReference type="ChEBI" id="CHEBI:58017"/>
        <dbReference type="ChEBI" id="CHEBI:456216"/>
        <dbReference type="EC" id="6.3.4.21"/>
    </reaction>
</comment>
<dbReference type="AlphaFoldDB" id="A0A2V1IKI9"/>
<comment type="function">
    <text evidence="7">Catalyzes the synthesis of beta-nicotinate D-ribonucleotide from nicotinate and 5-phospho-D-ribose 1-phosphate at the expense of ATP.</text>
</comment>
<protein>
    <recommendedName>
        <fullName evidence="3 7">Nicotinate phosphoribosyltransferase</fullName>
        <ecNumber evidence="3 7">6.3.4.21</ecNumber>
    </recommendedName>
</protein>
<evidence type="ECO:0000313" key="10">
    <source>
        <dbReference type="EMBL" id="PWB01908.1"/>
    </source>
</evidence>
<dbReference type="PIRSF" id="PIRSF000484">
    <property type="entry name" value="NAPRT"/>
    <property type="match status" value="1"/>
</dbReference>
<dbReference type="UniPathway" id="UPA00253">
    <property type="reaction ID" value="UER00457"/>
</dbReference>
<dbReference type="GO" id="GO:0005829">
    <property type="term" value="C:cytosol"/>
    <property type="evidence" value="ECO:0007669"/>
    <property type="project" value="TreeGrafter"/>
</dbReference>
<dbReference type="GO" id="GO:0034355">
    <property type="term" value="P:NAD+ biosynthetic process via the salvage pathway"/>
    <property type="evidence" value="ECO:0007669"/>
    <property type="project" value="TreeGrafter"/>
</dbReference>
<dbReference type="InterPro" id="IPR040727">
    <property type="entry name" value="NAPRTase_N"/>
</dbReference>
<dbReference type="NCBIfam" id="NF003704">
    <property type="entry name" value="PRK05321.1"/>
    <property type="match status" value="1"/>
</dbReference>
<feature type="domain" description="Nicotinate/nicotinamide phosphoribosyltransferase" evidence="8">
    <location>
        <begin position="164"/>
        <end position="362"/>
    </location>
</feature>
<evidence type="ECO:0000256" key="3">
    <source>
        <dbReference type="ARBA" id="ARBA00013236"/>
    </source>
</evidence>
<dbReference type="Pfam" id="PF17767">
    <property type="entry name" value="NAPRTase_N"/>
    <property type="match status" value="1"/>
</dbReference>
<dbReference type="InterPro" id="IPR036068">
    <property type="entry name" value="Nicotinate_pribotase-like_C"/>
</dbReference>
<name>A0A2V1IKI9_9BACT</name>
<dbReference type="NCBIfam" id="TIGR01514">
    <property type="entry name" value="NAPRTase"/>
    <property type="match status" value="1"/>
</dbReference>
<evidence type="ECO:0000259" key="8">
    <source>
        <dbReference type="Pfam" id="PF04095"/>
    </source>
</evidence>
<evidence type="ECO:0000256" key="4">
    <source>
        <dbReference type="ARBA" id="ARBA00022553"/>
    </source>
</evidence>
<dbReference type="GO" id="GO:0004516">
    <property type="term" value="F:nicotinate phosphoribosyltransferase activity"/>
    <property type="evidence" value="ECO:0007669"/>
    <property type="project" value="UniProtKB-UniRule"/>
</dbReference>
<keyword evidence="11" id="KW-1185">Reference proteome</keyword>
<evidence type="ECO:0000256" key="1">
    <source>
        <dbReference type="ARBA" id="ARBA00004952"/>
    </source>
</evidence>
<dbReference type="PANTHER" id="PTHR11098:SF1">
    <property type="entry name" value="NICOTINATE PHOSPHORIBOSYLTRANSFERASE"/>
    <property type="match status" value="1"/>
</dbReference>
<sequence>MRQIIRHFTDDDLYKFTMCCAVIENFPRTQVRYKFNDRDNTVYPDGFADELLRQIQMLEDVIITEEEIAFLQEKCSYIPAWFCSYLKGFRYDSKWVRINQDENGHLDIEFEGCWSNTILLEVKVLAIISELYYIMTGEAEKLDYEGYYRKSHDKARRLIEAGCTFSDFGTRRRASFQAQDTVVKAMKNCQDTMSGPGRFIGTSNVYFAMKYDLVPIGTMAHELICAIAGMYGPQMANYLAMKTWASTYRGALGTFLYDTYGWRIFSLNFSEDYANMFKGLRVDSGDNCHELDLIVEKYRSLNIDPRTKQIVFSNGLNVDKAIEIQRYAEDKCIPSFGIGTHFTNDFEDVRPRNIVIKLVAVKITESWTFYCSTCKLSEDKGKYSGDEATVCRFLEALHLTDGEL</sequence>
<dbReference type="InterPro" id="IPR007229">
    <property type="entry name" value="Nic_PRibTrfase-Fam"/>
</dbReference>
<dbReference type="Gene3D" id="3.20.140.10">
    <property type="entry name" value="nicotinate phosphoribosyltransferase"/>
    <property type="match status" value="1"/>
</dbReference>